<reference evidence="10" key="1">
    <citation type="submission" date="2017-09" db="EMBL/GenBank/DDBJ databases">
        <title>The Reconstruction of 2,631 Draft Metagenome-Assembled Genomes from the Global Oceans.</title>
        <authorList>
            <person name="Tully B.J."/>
            <person name="Graham E.D."/>
            <person name="Heidelberg J.F."/>
        </authorList>
    </citation>
    <scope>NUCLEOTIDE SEQUENCE [LARGE SCALE GENOMIC DNA]</scope>
</reference>
<evidence type="ECO:0000256" key="1">
    <source>
        <dbReference type="ARBA" id="ARBA00004651"/>
    </source>
</evidence>
<comment type="subcellular location">
    <subcellularLocation>
        <location evidence="1 7">Cell membrane</location>
        <topology evidence="1 7">Multi-pass membrane protein</topology>
    </subcellularLocation>
</comment>
<protein>
    <submittedName>
        <fullName evidence="9">Glycerol-3-phosphate ABC transporter permease</fullName>
    </submittedName>
</protein>
<dbReference type="Proteomes" id="UP000226525">
    <property type="component" value="Unassembled WGS sequence"/>
</dbReference>
<evidence type="ECO:0000256" key="5">
    <source>
        <dbReference type="ARBA" id="ARBA00022989"/>
    </source>
</evidence>
<feature type="transmembrane region" description="Helical" evidence="7">
    <location>
        <begin position="93"/>
        <end position="116"/>
    </location>
</feature>
<keyword evidence="4 7" id="KW-0812">Transmembrane</keyword>
<dbReference type="GO" id="GO:0005886">
    <property type="term" value="C:plasma membrane"/>
    <property type="evidence" value="ECO:0007669"/>
    <property type="project" value="UniProtKB-SubCell"/>
</dbReference>
<evidence type="ECO:0000256" key="4">
    <source>
        <dbReference type="ARBA" id="ARBA00022692"/>
    </source>
</evidence>
<dbReference type="EMBL" id="NZEX01000091">
    <property type="protein sequence ID" value="MAH63369.1"/>
    <property type="molecule type" value="Genomic_DNA"/>
</dbReference>
<comment type="similarity">
    <text evidence="7">Belongs to the binding-protein-dependent transport system permease family.</text>
</comment>
<evidence type="ECO:0000259" key="8">
    <source>
        <dbReference type="PROSITE" id="PS50928"/>
    </source>
</evidence>
<dbReference type="InterPro" id="IPR000515">
    <property type="entry name" value="MetI-like"/>
</dbReference>
<gene>
    <name evidence="9" type="ORF">CMN54_08005</name>
</gene>
<accession>A0A2D6YJM2</accession>
<keyword evidence="3" id="KW-1003">Cell membrane</keyword>
<feature type="transmembrane region" description="Helical" evidence="7">
    <location>
        <begin position="21"/>
        <end position="41"/>
    </location>
</feature>
<evidence type="ECO:0000313" key="10">
    <source>
        <dbReference type="Proteomes" id="UP000226525"/>
    </source>
</evidence>
<feature type="domain" description="ABC transmembrane type-1" evidence="8">
    <location>
        <begin position="88"/>
        <end position="271"/>
    </location>
</feature>
<evidence type="ECO:0000256" key="6">
    <source>
        <dbReference type="ARBA" id="ARBA00023136"/>
    </source>
</evidence>
<dbReference type="PANTHER" id="PTHR43744:SF8">
    <property type="entry name" value="SN-GLYCEROL-3-PHOSPHATE TRANSPORT SYSTEM PERMEASE PROTEIN UGPE"/>
    <property type="match status" value="1"/>
</dbReference>
<dbReference type="CDD" id="cd06261">
    <property type="entry name" value="TM_PBP2"/>
    <property type="match status" value="1"/>
</dbReference>
<organism evidence="9 10">
    <name type="scientific">SAR324 cluster bacterium</name>
    <dbReference type="NCBI Taxonomy" id="2024889"/>
    <lineage>
        <taxon>Bacteria</taxon>
        <taxon>Deltaproteobacteria</taxon>
        <taxon>SAR324 cluster</taxon>
    </lineage>
</organism>
<sequence>MNSSHTSVKLLLYWYKQLQPGCHLILLSGVLLLVLPIWLVFTTSTHSPQTLAEEGIQWWIGDQLLENYVTLWWQESGFRRQVTVPGMLLNSTILGLGFMVGSLVISMTAAYAIVFFRFPFGSFCFWMIFITLLFPLEARIIPSYQVVAHLNMLDSYSGLILPMISSAMGTFFFRQFYRSIPDELLEAAKLDGSGPWRFFIDILLPLSKTMIAAIALILFVVGWNQYLWPLMISTSENFTTLMLGIRTARGYQGFSIAILALLPPLLVVIFFQRRFVKGLLEVYK</sequence>
<keyword evidence="2 7" id="KW-0813">Transport</keyword>
<keyword evidence="6 7" id="KW-0472">Membrane</keyword>
<feature type="transmembrane region" description="Helical" evidence="7">
    <location>
        <begin position="123"/>
        <end position="144"/>
    </location>
</feature>
<evidence type="ECO:0000256" key="3">
    <source>
        <dbReference type="ARBA" id="ARBA00022475"/>
    </source>
</evidence>
<dbReference type="PANTHER" id="PTHR43744">
    <property type="entry name" value="ABC TRANSPORTER PERMEASE PROTEIN MG189-RELATED-RELATED"/>
    <property type="match status" value="1"/>
</dbReference>
<dbReference type="InterPro" id="IPR035906">
    <property type="entry name" value="MetI-like_sf"/>
</dbReference>
<dbReference type="Pfam" id="PF00528">
    <property type="entry name" value="BPD_transp_1"/>
    <property type="match status" value="1"/>
</dbReference>
<proteinExistence type="inferred from homology"/>
<feature type="transmembrane region" description="Helical" evidence="7">
    <location>
        <begin position="156"/>
        <end position="177"/>
    </location>
</feature>
<evidence type="ECO:0000313" key="9">
    <source>
        <dbReference type="EMBL" id="MAH63369.1"/>
    </source>
</evidence>
<feature type="transmembrane region" description="Helical" evidence="7">
    <location>
        <begin position="198"/>
        <end position="223"/>
    </location>
</feature>
<dbReference type="PROSITE" id="PS50928">
    <property type="entry name" value="ABC_TM1"/>
    <property type="match status" value="1"/>
</dbReference>
<name>A0A2D6YJM2_9DELT</name>
<comment type="caution">
    <text evidence="9">The sequence shown here is derived from an EMBL/GenBank/DDBJ whole genome shotgun (WGS) entry which is preliminary data.</text>
</comment>
<dbReference type="SUPFAM" id="SSF161098">
    <property type="entry name" value="MetI-like"/>
    <property type="match status" value="1"/>
</dbReference>
<dbReference type="AlphaFoldDB" id="A0A2D6YJM2"/>
<dbReference type="GO" id="GO:0055085">
    <property type="term" value="P:transmembrane transport"/>
    <property type="evidence" value="ECO:0007669"/>
    <property type="project" value="InterPro"/>
</dbReference>
<keyword evidence="5 7" id="KW-1133">Transmembrane helix</keyword>
<evidence type="ECO:0000256" key="7">
    <source>
        <dbReference type="RuleBase" id="RU363032"/>
    </source>
</evidence>
<evidence type="ECO:0000256" key="2">
    <source>
        <dbReference type="ARBA" id="ARBA00022448"/>
    </source>
</evidence>
<feature type="transmembrane region" description="Helical" evidence="7">
    <location>
        <begin position="251"/>
        <end position="271"/>
    </location>
</feature>
<dbReference type="Gene3D" id="1.10.3720.10">
    <property type="entry name" value="MetI-like"/>
    <property type="match status" value="1"/>
</dbReference>